<dbReference type="RefSeq" id="WP_025655586.1">
    <property type="nucleotide sequence ID" value="NZ_BAAACT010000109.1"/>
</dbReference>
<evidence type="ECO:0008006" key="3">
    <source>
        <dbReference type="Google" id="ProtNLM"/>
    </source>
</evidence>
<reference evidence="1 2" key="1">
    <citation type="submission" date="2015-09" db="EMBL/GenBank/DDBJ databases">
        <authorList>
            <consortium name="Pathogen Informatics"/>
        </authorList>
    </citation>
    <scope>NUCLEOTIDE SEQUENCE [LARGE SCALE GENOMIC DNA]</scope>
    <source>
        <strain evidence="1 2">2789STDY5834876</strain>
    </source>
</reference>
<dbReference type="EMBL" id="CYZU01000048">
    <property type="protein sequence ID" value="CUO99430.1"/>
    <property type="molecule type" value="Genomic_DNA"/>
</dbReference>
<dbReference type="STRING" id="39482.ERS852491_03957"/>
<evidence type="ECO:0000313" key="2">
    <source>
        <dbReference type="Proteomes" id="UP000095544"/>
    </source>
</evidence>
<sequence length="143" mass="16828">MIITRKDVINYHLLEPAIEKNKKKLERYKDREPGVTAGKVKGSSRGFPYVQCNFTVCGAESEEYKRWEEWDVKCRYLEISIKQDIERMQELKLAIDELISGITDIEDKMIFEYTVEGKSQQWIANKIGMDQSNVSLRIKKYLK</sequence>
<proteinExistence type="predicted"/>
<dbReference type="AlphaFoldDB" id="A0A174JQJ3"/>
<dbReference type="Proteomes" id="UP000095544">
    <property type="component" value="Unassembled WGS sequence"/>
</dbReference>
<name>A0A174JQJ3_9FIRM</name>
<dbReference type="OrthoDB" id="2067140at2"/>
<protein>
    <recommendedName>
        <fullName evidence="3">RNA polymerase sigma factor, sigma-70 family</fullName>
    </recommendedName>
</protein>
<gene>
    <name evidence="1" type="ORF">ERS852491_03957</name>
</gene>
<evidence type="ECO:0000313" key="1">
    <source>
        <dbReference type="EMBL" id="CUO99430.1"/>
    </source>
</evidence>
<accession>A0A174JQJ3</accession>
<organism evidence="1 2">
    <name type="scientific">Faecalicatena contorta</name>
    <dbReference type="NCBI Taxonomy" id="39482"/>
    <lineage>
        <taxon>Bacteria</taxon>
        <taxon>Bacillati</taxon>
        <taxon>Bacillota</taxon>
        <taxon>Clostridia</taxon>
        <taxon>Lachnospirales</taxon>
        <taxon>Lachnospiraceae</taxon>
        <taxon>Faecalicatena</taxon>
    </lineage>
</organism>